<comment type="caution">
    <text evidence="2">The sequence shown here is derived from an EMBL/GenBank/DDBJ whole genome shotgun (WGS) entry which is preliminary data.</text>
</comment>
<evidence type="ECO:0000313" key="2">
    <source>
        <dbReference type="EMBL" id="KNZ50523.1"/>
    </source>
</evidence>
<keyword evidence="1" id="KW-0732">Signal</keyword>
<accession>A0A0L6UPQ6</accession>
<keyword evidence="3" id="KW-1185">Reference proteome</keyword>
<feature type="chain" id="PRO_5005567922" evidence="1">
    <location>
        <begin position="20"/>
        <end position="89"/>
    </location>
</feature>
<dbReference type="VEuPathDB" id="FungiDB:VP01_4374g1"/>
<protein>
    <submittedName>
        <fullName evidence="2">Putative signal peptide protein</fullName>
    </submittedName>
</protein>
<sequence>MQFPAVVAACLVCVRSVSAFLPLGFLGGPSQMSGCRKQGGMINVGALNQNNCIGGTGLGGMYCGKQGGLINAPGFFAKNHDSKNADNTT</sequence>
<reference evidence="2 3" key="1">
    <citation type="submission" date="2015-08" db="EMBL/GenBank/DDBJ databases">
        <title>Next Generation Sequencing and Analysis of the Genome of Puccinia sorghi L Schw, the Causal Agent of Maize Common Rust.</title>
        <authorList>
            <person name="Rochi L."/>
            <person name="Burguener G."/>
            <person name="Darino M."/>
            <person name="Turjanski A."/>
            <person name="Kreff E."/>
            <person name="Dieguez M.J."/>
            <person name="Sacco F."/>
        </authorList>
    </citation>
    <scope>NUCLEOTIDE SEQUENCE [LARGE SCALE GENOMIC DNA]</scope>
    <source>
        <strain evidence="2 3">RO10H11247</strain>
    </source>
</reference>
<feature type="signal peptide" evidence="1">
    <location>
        <begin position="1"/>
        <end position="19"/>
    </location>
</feature>
<proteinExistence type="predicted"/>
<dbReference type="AlphaFoldDB" id="A0A0L6UPQ6"/>
<evidence type="ECO:0000256" key="1">
    <source>
        <dbReference type="SAM" id="SignalP"/>
    </source>
</evidence>
<gene>
    <name evidence="2" type="ORF">VP01_4374g1</name>
</gene>
<dbReference type="Proteomes" id="UP000037035">
    <property type="component" value="Unassembled WGS sequence"/>
</dbReference>
<organism evidence="2 3">
    <name type="scientific">Puccinia sorghi</name>
    <dbReference type="NCBI Taxonomy" id="27349"/>
    <lineage>
        <taxon>Eukaryota</taxon>
        <taxon>Fungi</taxon>
        <taxon>Dikarya</taxon>
        <taxon>Basidiomycota</taxon>
        <taxon>Pucciniomycotina</taxon>
        <taxon>Pucciniomycetes</taxon>
        <taxon>Pucciniales</taxon>
        <taxon>Pucciniaceae</taxon>
        <taxon>Puccinia</taxon>
    </lineage>
</organism>
<dbReference type="EMBL" id="LAVV01009473">
    <property type="protein sequence ID" value="KNZ50523.1"/>
    <property type="molecule type" value="Genomic_DNA"/>
</dbReference>
<evidence type="ECO:0000313" key="3">
    <source>
        <dbReference type="Proteomes" id="UP000037035"/>
    </source>
</evidence>
<name>A0A0L6UPQ6_9BASI</name>